<dbReference type="Proteomes" id="UP000273643">
    <property type="component" value="Unassembled WGS sequence"/>
</dbReference>
<keyword evidence="2" id="KW-1185">Reference proteome</keyword>
<accession>A0A3N1NVJ2</accession>
<reference evidence="1 2" key="1">
    <citation type="submission" date="2018-11" db="EMBL/GenBank/DDBJ databases">
        <title>Genomic Encyclopedia of Type Strains, Phase IV (KMG-IV): sequencing the most valuable type-strain genomes for metagenomic binning, comparative biology and taxonomic classification.</title>
        <authorList>
            <person name="Goeker M."/>
        </authorList>
    </citation>
    <scope>NUCLEOTIDE SEQUENCE [LARGE SCALE GENOMIC DNA]</scope>
    <source>
        <strain evidence="1 2">DSM 16974</strain>
    </source>
</reference>
<dbReference type="EMBL" id="RJUK01000001">
    <property type="protein sequence ID" value="ROQ19471.1"/>
    <property type="molecule type" value="Genomic_DNA"/>
</dbReference>
<name>A0A3N1NVJ2_9GAMM</name>
<dbReference type="AlphaFoldDB" id="A0A3N1NVJ2"/>
<comment type="caution">
    <text evidence="1">The sequence shown here is derived from an EMBL/GenBank/DDBJ whole genome shotgun (WGS) entry which is preliminary data.</text>
</comment>
<dbReference type="InterPro" id="IPR018642">
    <property type="entry name" value="DUF2066"/>
</dbReference>
<organism evidence="1 2">
    <name type="scientific">Marinimicrobium koreense</name>
    <dbReference type="NCBI Taxonomy" id="306545"/>
    <lineage>
        <taxon>Bacteria</taxon>
        <taxon>Pseudomonadati</taxon>
        <taxon>Pseudomonadota</taxon>
        <taxon>Gammaproteobacteria</taxon>
        <taxon>Cellvibrionales</taxon>
        <taxon>Cellvibrionaceae</taxon>
        <taxon>Marinimicrobium</taxon>
    </lineage>
</organism>
<gene>
    <name evidence="1" type="ORF">EDC38_0053</name>
</gene>
<evidence type="ECO:0000313" key="1">
    <source>
        <dbReference type="EMBL" id="ROQ19471.1"/>
    </source>
</evidence>
<sequence>MAVWQIGLRALVIGLTLGGFAVPTQAEQVVDLYSADVLVASQSAAERRRGARDGLEQLMVRVSGDPGASDHPAVREALSRAEDFIYEFNYVSTDETLEVDGEERPASRLMMKFSAPEVERLLRSASLSLWPANRPAVLVWMVRRDSDGLQRVSDSEERDWLRARAETRGLPLVMPLDDLEDRLAVSARELWSLDEETIRKASQRYDAEAILVGRYSETSAGQWRSDWQLYHDLGNPTFYLRNDSVNGLLAEAIDETANHFAGLYAIVPREEGPDAVLMEVGGIDGFGDYKSVERYLEDLALVRRAELVSLRPGVLTLRLVTEGEQARLLGTLERDGRLVPSADSNRVSLTGSRFMPAGTQANPLVYTWQ</sequence>
<dbReference type="Pfam" id="PF09839">
    <property type="entry name" value="DUF2066"/>
    <property type="match status" value="1"/>
</dbReference>
<dbReference type="RefSeq" id="WP_170162821.1">
    <property type="nucleotide sequence ID" value="NZ_RJUK01000001.1"/>
</dbReference>
<proteinExistence type="predicted"/>
<evidence type="ECO:0000313" key="2">
    <source>
        <dbReference type="Proteomes" id="UP000273643"/>
    </source>
</evidence>
<evidence type="ECO:0008006" key="3">
    <source>
        <dbReference type="Google" id="ProtNLM"/>
    </source>
</evidence>
<protein>
    <recommendedName>
        <fullName evidence="3">DUF2066 domain-containing protein</fullName>
    </recommendedName>
</protein>